<proteinExistence type="predicted"/>
<protein>
    <submittedName>
        <fullName evidence="1">Uncharacterized protein</fullName>
    </submittedName>
</protein>
<evidence type="ECO:0000313" key="1">
    <source>
        <dbReference type="EMBL" id="SDP95963.1"/>
    </source>
</evidence>
<dbReference type="EMBL" id="FNJR01000019">
    <property type="protein sequence ID" value="SDP95963.1"/>
    <property type="molecule type" value="Genomic_DNA"/>
</dbReference>
<organism evidence="1 2">
    <name type="scientific">Actinopolyspora xinjiangensis</name>
    <dbReference type="NCBI Taxonomy" id="405564"/>
    <lineage>
        <taxon>Bacteria</taxon>
        <taxon>Bacillati</taxon>
        <taxon>Actinomycetota</taxon>
        <taxon>Actinomycetes</taxon>
        <taxon>Actinopolysporales</taxon>
        <taxon>Actinopolysporaceae</taxon>
        <taxon>Actinopolyspora</taxon>
    </lineage>
</organism>
<dbReference type="AlphaFoldDB" id="A0A1H0WZ44"/>
<gene>
    <name evidence="1" type="ORF">SAMN04487905_1192</name>
</gene>
<accession>A0A1H0WZ44</accession>
<dbReference type="Proteomes" id="UP000199497">
    <property type="component" value="Unassembled WGS sequence"/>
</dbReference>
<keyword evidence="2" id="KW-1185">Reference proteome</keyword>
<dbReference type="STRING" id="405564.SAMN04487905_1192"/>
<name>A0A1H0WZ44_9ACTN</name>
<reference evidence="2" key="1">
    <citation type="submission" date="2016-10" db="EMBL/GenBank/DDBJ databases">
        <authorList>
            <person name="Varghese N."/>
            <person name="Submissions S."/>
        </authorList>
    </citation>
    <scope>NUCLEOTIDE SEQUENCE [LARGE SCALE GENOMIC DNA]</scope>
    <source>
        <strain evidence="2">DSM 46732</strain>
    </source>
</reference>
<sequence>MVWDTENRPAHDPYVDVYSFMHCADRVVSYGFPRPGDPGNTRYIVQYHGTDRRGDVVVNDATGDIATIYTEPNNDWRECTFWQPASAQKDTLEDKQWRMTYPASNETEGSTAADSAAA</sequence>
<evidence type="ECO:0000313" key="2">
    <source>
        <dbReference type="Proteomes" id="UP000199497"/>
    </source>
</evidence>